<evidence type="ECO:0000313" key="9">
    <source>
        <dbReference type="Proteomes" id="UP000693970"/>
    </source>
</evidence>
<evidence type="ECO:0000313" key="8">
    <source>
        <dbReference type="EMBL" id="KAG7366506.1"/>
    </source>
</evidence>
<feature type="compositionally biased region" description="Basic and acidic residues" evidence="6">
    <location>
        <begin position="752"/>
        <end position="768"/>
    </location>
</feature>
<comment type="caution">
    <text evidence="8">The sequence shown here is derived from an EMBL/GenBank/DDBJ whole genome shotgun (WGS) entry which is preliminary data.</text>
</comment>
<dbReference type="Pfam" id="PF04679">
    <property type="entry name" value="DNA_ligase_A_C"/>
    <property type="match status" value="1"/>
</dbReference>
<organism evidence="8 9">
    <name type="scientific">Nitzschia inconspicua</name>
    <dbReference type="NCBI Taxonomy" id="303405"/>
    <lineage>
        <taxon>Eukaryota</taxon>
        <taxon>Sar</taxon>
        <taxon>Stramenopiles</taxon>
        <taxon>Ochrophyta</taxon>
        <taxon>Bacillariophyta</taxon>
        <taxon>Bacillariophyceae</taxon>
        <taxon>Bacillariophycidae</taxon>
        <taxon>Bacillariales</taxon>
        <taxon>Bacillariaceae</taxon>
        <taxon>Nitzschia</taxon>
    </lineage>
</organism>
<dbReference type="GO" id="GO:0006273">
    <property type="term" value="P:lagging strand elongation"/>
    <property type="evidence" value="ECO:0007669"/>
    <property type="project" value="TreeGrafter"/>
</dbReference>
<evidence type="ECO:0000259" key="7">
    <source>
        <dbReference type="PROSITE" id="PS50160"/>
    </source>
</evidence>
<dbReference type="InterPro" id="IPR012309">
    <property type="entry name" value="DNA_ligase_ATP-dep_C"/>
</dbReference>
<dbReference type="EMBL" id="JAGRRH010000007">
    <property type="protein sequence ID" value="KAG7366506.1"/>
    <property type="molecule type" value="Genomic_DNA"/>
</dbReference>
<reference evidence="8" key="2">
    <citation type="submission" date="2021-04" db="EMBL/GenBank/DDBJ databases">
        <authorList>
            <person name="Podell S."/>
        </authorList>
    </citation>
    <scope>NUCLEOTIDE SEQUENCE</scope>
    <source>
        <strain evidence="8">Hildebrandi</strain>
    </source>
</reference>
<dbReference type="InterPro" id="IPR000977">
    <property type="entry name" value="DNA_ligase_ATP-dep"/>
</dbReference>
<dbReference type="PANTHER" id="PTHR45674:SF9">
    <property type="entry name" value="DNA LIGASE 3"/>
    <property type="match status" value="1"/>
</dbReference>
<evidence type="ECO:0000256" key="5">
    <source>
        <dbReference type="RuleBase" id="RU004196"/>
    </source>
</evidence>
<evidence type="ECO:0000256" key="1">
    <source>
        <dbReference type="ARBA" id="ARBA00007572"/>
    </source>
</evidence>
<keyword evidence="9" id="KW-1185">Reference proteome</keyword>
<dbReference type="GO" id="GO:0006281">
    <property type="term" value="P:DNA repair"/>
    <property type="evidence" value="ECO:0007669"/>
    <property type="project" value="InterPro"/>
</dbReference>
<feature type="region of interest" description="Disordered" evidence="6">
    <location>
        <begin position="752"/>
        <end position="776"/>
    </location>
</feature>
<dbReference type="InterPro" id="IPR012308">
    <property type="entry name" value="DNA_ligase_ATP-dep_N"/>
</dbReference>
<dbReference type="GO" id="GO:0003677">
    <property type="term" value="F:DNA binding"/>
    <property type="evidence" value="ECO:0007669"/>
    <property type="project" value="InterPro"/>
</dbReference>
<evidence type="ECO:0000256" key="6">
    <source>
        <dbReference type="SAM" id="MobiDB-lite"/>
    </source>
</evidence>
<protein>
    <recommendedName>
        <fullName evidence="2">DNA ligase (ATP)</fullName>
        <ecNumber evidence="2">6.5.1.1</ecNumber>
    </recommendedName>
</protein>
<sequence length="875" mass="98985">MKRNIQDEREKIQRLRDILGTDISSERLKQVLEASNGSLEHSIEIFFHQHEHQKQQEDQPPMDFVGSFFVSPCDNFAAFRQTPNGAKRSPQKMAVAQKVRRKSQVTKQPRLESFFSVRGNSKDVWKKDTQLDLVGQNDNENGVSRHCEEDESVKILDESLTVKESLLHDDAVATSSVKKASLPRTIKSLPETESLTSRPGDVLFERLAEMLQQLSDSPKRTTKLNLLEAFIREIIDVDGVEMASRARTLTSALELILGGKTSQPMDVSGLSVFKALQLSLGVSRSQMSNAYRQFGDLGDCAASFFQRKKFFVASAVRHLSIVQVASGMQKICVTNGRDAKQHVVLDLLRRCQSKTEIRFLVRLLISSMRVGANLKTVLAALAMAITSMTNTMTLPNKNDGVTKTDVKEAIVMVQRAHDLCPSIEKIVFALLEGGLEQMVQDCSIQVHIPIAPMLAHPVHAIDEIEKAMETLSDGAVMEFKYDGMRLQAHYDGRSIKLFSRHMLETTNQFPEVATYLSESFHTNVEGKDLSFIIDAEVVGVEWEGAEMRLLPFQDILTRKKKNDDRRRVRVKVFAFDLMFLNGNSLINEPFSTRRHRLKECFRETKDFAFVESLYLPKFDKEGITAYLRHSIDRGAEGLVIKMFARDATYDAGTRSRSWLKVKRDYVGGFADTIDVVPIGAWYGNGRKAQKSFLSPVLLAVYDDQEDVFRSISRCMTFTDSMYRSMREFYFRGTPYADERGTTTDLEEIKEEQSWKTEESSEPLCKEVGDDSENGDGDRVNCFPSRPSSAVVVTHESPQIWFKPLEVFEVSFADLSLSRQHTAAAGLVDEEGSGVALRFPRFKRRRPDKKPEQATTSVQIAQLFSMQTKIKRANHP</sequence>
<dbReference type="NCBIfam" id="TIGR00574">
    <property type="entry name" value="dnl1"/>
    <property type="match status" value="1"/>
</dbReference>
<dbReference type="PANTHER" id="PTHR45674">
    <property type="entry name" value="DNA LIGASE 1/3 FAMILY MEMBER"/>
    <property type="match status" value="1"/>
</dbReference>
<dbReference type="Pfam" id="PF04675">
    <property type="entry name" value="DNA_ligase_A_N"/>
    <property type="match status" value="1"/>
</dbReference>
<dbReference type="CDD" id="cd14279">
    <property type="entry name" value="CUE"/>
    <property type="match status" value="1"/>
</dbReference>
<comment type="catalytic activity">
    <reaction evidence="4">
        <text>ATP + (deoxyribonucleotide)n-3'-hydroxyl + 5'-phospho-(deoxyribonucleotide)m = (deoxyribonucleotide)n+m + AMP + diphosphate.</text>
        <dbReference type="EC" id="6.5.1.1"/>
    </reaction>
</comment>
<dbReference type="InterPro" id="IPR050191">
    <property type="entry name" value="ATP-dep_DNA_ligase"/>
</dbReference>
<evidence type="ECO:0000256" key="3">
    <source>
        <dbReference type="ARBA" id="ARBA00022598"/>
    </source>
</evidence>
<dbReference type="PROSITE" id="PS50160">
    <property type="entry name" value="DNA_LIGASE_A3"/>
    <property type="match status" value="1"/>
</dbReference>
<feature type="domain" description="ATP-dependent DNA ligase family profile" evidence="7">
    <location>
        <begin position="563"/>
        <end position="702"/>
    </location>
</feature>
<dbReference type="Proteomes" id="UP000693970">
    <property type="component" value="Unassembled WGS sequence"/>
</dbReference>
<accession>A0A9K3Q0N9</accession>
<comment type="similarity">
    <text evidence="1 5">Belongs to the ATP-dependent DNA ligase family.</text>
</comment>
<dbReference type="GO" id="GO:0006310">
    <property type="term" value="P:DNA recombination"/>
    <property type="evidence" value="ECO:0007669"/>
    <property type="project" value="InterPro"/>
</dbReference>
<dbReference type="OrthoDB" id="206088at2759"/>
<gene>
    <name evidence="8" type="ORF">IV203_029176</name>
</gene>
<dbReference type="EC" id="6.5.1.1" evidence="2"/>
<evidence type="ECO:0000256" key="4">
    <source>
        <dbReference type="ARBA" id="ARBA00034003"/>
    </source>
</evidence>
<dbReference type="GO" id="GO:0003910">
    <property type="term" value="F:DNA ligase (ATP) activity"/>
    <property type="evidence" value="ECO:0007669"/>
    <property type="project" value="UniProtKB-EC"/>
</dbReference>
<proteinExistence type="inferred from homology"/>
<dbReference type="GO" id="GO:0005524">
    <property type="term" value="F:ATP binding"/>
    <property type="evidence" value="ECO:0007669"/>
    <property type="project" value="InterPro"/>
</dbReference>
<dbReference type="InterPro" id="IPR012310">
    <property type="entry name" value="DNA_ligase_ATP-dep_cent"/>
</dbReference>
<keyword evidence="3 8" id="KW-0436">Ligase</keyword>
<dbReference type="GO" id="GO:0071897">
    <property type="term" value="P:DNA biosynthetic process"/>
    <property type="evidence" value="ECO:0007669"/>
    <property type="project" value="InterPro"/>
</dbReference>
<evidence type="ECO:0000256" key="2">
    <source>
        <dbReference type="ARBA" id="ARBA00012727"/>
    </source>
</evidence>
<dbReference type="AlphaFoldDB" id="A0A9K3Q0N9"/>
<dbReference type="Pfam" id="PF01068">
    <property type="entry name" value="DNA_ligase_A_M"/>
    <property type="match status" value="1"/>
</dbReference>
<name>A0A9K3Q0N9_9STRA</name>
<reference evidence="8" key="1">
    <citation type="journal article" date="2021" name="Sci. Rep.">
        <title>Diploid genomic architecture of Nitzschia inconspicua, an elite biomass production diatom.</title>
        <authorList>
            <person name="Oliver A."/>
            <person name="Podell S."/>
            <person name="Pinowska A."/>
            <person name="Traller J.C."/>
            <person name="Smith S.R."/>
            <person name="McClure R."/>
            <person name="Beliaev A."/>
            <person name="Bohutskyi P."/>
            <person name="Hill E.A."/>
            <person name="Rabines A."/>
            <person name="Zheng H."/>
            <person name="Allen L.Z."/>
            <person name="Kuo A."/>
            <person name="Grigoriev I.V."/>
            <person name="Allen A.E."/>
            <person name="Hazlebeck D."/>
            <person name="Allen E.E."/>
        </authorList>
    </citation>
    <scope>NUCLEOTIDE SEQUENCE</scope>
    <source>
        <strain evidence="8">Hildebrandi</strain>
    </source>
</reference>